<dbReference type="OrthoDB" id="119681at2"/>
<sequence length="154" mass="16938">MASTHAWDHLTHDMREEMHDLTHFATVDAVHQSRVALWATFVALPVLWGLDMMTNLVTDSTTWEGSISTWADNLLPGNAADAVMWFGAITLLIGLLVAAVPQFGGDVLGIWFVLLAVNLFSVDQMAYLGLGMVALAACCFCMARMMRGDHRREA</sequence>
<dbReference type="AlphaFoldDB" id="A0A5C4WJ08"/>
<protein>
    <submittedName>
        <fullName evidence="2">Uncharacterized protein</fullName>
    </submittedName>
</protein>
<dbReference type="EMBL" id="VDMP01000013">
    <property type="protein sequence ID" value="TNM48258.1"/>
    <property type="molecule type" value="Genomic_DNA"/>
</dbReference>
<keyword evidence="1" id="KW-0472">Membrane</keyword>
<organism evidence="2 3">
    <name type="scientific">Nocardioides albidus</name>
    <dbReference type="NCBI Taxonomy" id="1517589"/>
    <lineage>
        <taxon>Bacteria</taxon>
        <taxon>Bacillati</taxon>
        <taxon>Actinomycetota</taxon>
        <taxon>Actinomycetes</taxon>
        <taxon>Propionibacteriales</taxon>
        <taxon>Nocardioidaceae</taxon>
        <taxon>Nocardioides</taxon>
    </lineage>
</organism>
<dbReference type="RefSeq" id="WP_139621157.1">
    <property type="nucleotide sequence ID" value="NZ_VDMP01000013.1"/>
</dbReference>
<keyword evidence="1" id="KW-1133">Transmembrane helix</keyword>
<dbReference type="Proteomes" id="UP000313231">
    <property type="component" value="Unassembled WGS sequence"/>
</dbReference>
<comment type="caution">
    <text evidence="2">The sequence shown here is derived from an EMBL/GenBank/DDBJ whole genome shotgun (WGS) entry which is preliminary data.</text>
</comment>
<evidence type="ECO:0000313" key="3">
    <source>
        <dbReference type="Proteomes" id="UP000313231"/>
    </source>
</evidence>
<reference evidence="2 3" key="1">
    <citation type="journal article" date="2016" name="Int. J. Syst. Evol. Microbiol.">
        <title>Nocardioides albidus sp. nov., an actinobacterium isolated from garden soil.</title>
        <authorList>
            <person name="Singh H."/>
            <person name="Du J."/>
            <person name="Trinh H."/>
            <person name="Won K."/>
            <person name="Yang J.E."/>
            <person name="Yin C."/>
            <person name="Kook M."/>
            <person name="Yi T.H."/>
        </authorList>
    </citation>
    <scope>NUCLEOTIDE SEQUENCE [LARGE SCALE GENOMIC DNA]</scope>
    <source>
        <strain evidence="2 3">CCTCC AB 2015297</strain>
    </source>
</reference>
<proteinExistence type="predicted"/>
<name>A0A5C4WJ08_9ACTN</name>
<keyword evidence="3" id="KW-1185">Reference proteome</keyword>
<feature type="transmembrane region" description="Helical" evidence="1">
    <location>
        <begin position="83"/>
        <end position="104"/>
    </location>
</feature>
<evidence type="ECO:0000313" key="2">
    <source>
        <dbReference type="EMBL" id="TNM48258.1"/>
    </source>
</evidence>
<feature type="transmembrane region" description="Helical" evidence="1">
    <location>
        <begin position="124"/>
        <end position="143"/>
    </location>
</feature>
<keyword evidence="1" id="KW-0812">Transmembrane</keyword>
<evidence type="ECO:0000256" key="1">
    <source>
        <dbReference type="SAM" id="Phobius"/>
    </source>
</evidence>
<accession>A0A5C4WJ08</accession>
<gene>
    <name evidence="2" type="ORF">FHP29_01740</name>
</gene>